<gene>
    <name evidence="9" type="ORF">RM780_19240</name>
</gene>
<dbReference type="PIRSF" id="PIRSF037854">
    <property type="entry name" value="Dihydropyridine_esterase"/>
    <property type="match status" value="1"/>
</dbReference>
<dbReference type="PANTHER" id="PTHR43806:SF11">
    <property type="entry name" value="CEREVISIN-RELATED"/>
    <property type="match status" value="1"/>
</dbReference>
<feature type="signal peptide" evidence="7">
    <location>
        <begin position="1"/>
        <end position="29"/>
    </location>
</feature>
<dbReference type="InterPro" id="IPR050131">
    <property type="entry name" value="Peptidase_S8_subtilisin-like"/>
</dbReference>
<keyword evidence="7" id="KW-0732">Signal</keyword>
<dbReference type="InterPro" id="IPR023828">
    <property type="entry name" value="Peptidase_S8_Ser-AS"/>
</dbReference>
<dbReference type="InterPro" id="IPR000209">
    <property type="entry name" value="Peptidase_S8/S53_dom"/>
</dbReference>
<dbReference type="InterPro" id="IPR006311">
    <property type="entry name" value="TAT_signal"/>
</dbReference>
<keyword evidence="10" id="KW-1185">Reference proteome</keyword>
<proteinExistence type="inferred from homology"/>
<feature type="active site" description="Charge relay system" evidence="5">
    <location>
        <position position="459"/>
    </location>
</feature>
<feature type="active site" description="Charge relay system" evidence="5">
    <location>
        <position position="281"/>
    </location>
</feature>
<dbReference type="Gene3D" id="3.40.50.200">
    <property type="entry name" value="Peptidase S8/S53 domain"/>
    <property type="match status" value="1"/>
</dbReference>
<comment type="caution">
    <text evidence="9">The sequence shown here is derived from an EMBL/GenBank/DDBJ whole genome shotgun (WGS) entry which is preliminary data.</text>
</comment>
<protein>
    <submittedName>
        <fullName evidence="9">S8 family serine peptidase</fullName>
    </submittedName>
</protein>
<feature type="domain" description="Peptidase S8/S53" evidence="8">
    <location>
        <begin position="240"/>
        <end position="506"/>
    </location>
</feature>
<organism evidence="9 10">
    <name type="scientific">Streptomyces boetiae</name>
    <dbReference type="NCBI Taxonomy" id="3075541"/>
    <lineage>
        <taxon>Bacteria</taxon>
        <taxon>Bacillati</taxon>
        <taxon>Actinomycetota</taxon>
        <taxon>Actinomycetes</taxon>
        <taxon>Kitasatosporales</taxon>
        <taxon>Streptomycetaceae</taxon>
        <taxon>Streptomyces</taxon>
    </lineage>
</organism>
<evidence type="ECO:0000256" key="1">
    <source>
        <dbReference type="ARBA" id="ARBA00011073"/>
    </source>
</evidence>
<dbReference type="Pfam" id="PF00082">
    <property type="entry name" value="Peptidase_S8"/>
    <property type="match status" value="1"/>
</dbReference>
<feature type="active site" description="Charge relay system" evidence="5">
    <location>
        <position position="249"/>
    </location>
</feature>
<evidence type="ECO:0000256" key="6">
    <source>
        <dbReference type="RuleBase" id="RU003355"/>
    </source>
</evidence>
<evidence type="ECO:0000313" key="9">
    <source>
        <dbReference type="EMBL" id="MDT0309079.1"/>
    </source>
</evidence>
<sequence length="1123" mass="114458">MVKRERVHGQKRRRIRAALAGGAGAAALAAGLLAPAATPQAAALAGGGGAAAGGPLTEVTLLTGDRVLVDEDGAVAEVRPAPGREDIPVQTTTAGGVSLAVPADAIPLLADGTLDQRLFDVTELSRDAYHDAGGLPVIVRYEDNARRQASARSELRSAAGDGAGTTELVSVGGEALTVSPENAPEVWEALTGGRAGDGDAAPAAADGIASVTLDGVSTPALDVSVPQIGAPAAWEEGYDGTGTVIAVLDTGVDAEHPDLAGRVIEERNFSGAPTAHDTYGHGTHVASIAAGSGARSDGRLRGVAPGARLLSGRVFEDSGIAYDSNLIAAMEWAVERGADVVNLSLGREAVAEGDPVEEAVNALSAQSDTLFVGSAGNEGDDGTISSPGSADAALSVGAVDSTGALTLFSSRGPLPRSGTVKPDVTAPGMDIAAASAEGSVLAEASPSAGEGYIAVSGTSMSAPHAAGAAALVAQAHPDWDGKRIKAALTGSARPSRELSAHEQGAGLIDVSAAVGQTVVAEPVSLDFGRLTLPPRAGDEPVARELTYRNTSAEDVTLNLAATVTGPGGVDAPEGLFTLGASEVTVPAGGTAAVPVTAHPGRAENTRGAFSLYVNATGPGGLSVTTAGALWQEPEEHEVTFDILTRDGAAAQGRLSVYSLDTGAVPTTLFVTGGRQTLRLPEGTYLVESAVDALADDGTTLGLDWLLHPAFVVTGDTTLTLDPDDARDVVMTGPDSEARNTAVSGHFRVNTEGIYGFATQVERHPQDGGIRTGFIGEVGPRSTLTSQLVSLWERGNRHYYLADRQEGAFYDGHTQHTTAGELARIDARLASSAAGQWGHMAAQLEDGGITDAIGADLPHTAQVHVQAGAGAWSLSFRRGFDATGTEFPDVVQYDELTEYRAGRAYRETFNAAVFGPALRPGGTEGVVRTGHLIHGPVGLFSDGAGHDGSSAVESVTSTLYRDGELYARRESDYPSRTAFRVPPAEAEYRLVTTAVRRADVDVLTTSVTTEHTFTSAYAGEAAALLPASAVRFAPDLAGNGTAPGGRAIRVPVTVQGSAAAPDLASLAVSVSFDGGASWRSAAVRDGAVRVTNPAAGGSVSFRAEVVDRQGNATTQTIIDAYRTS</sequence>
<dbReference type="PANTHER" id="PTHR43806">
    <property type="entry name" value="PEPTIDASE S8"/>
    <property type="match status" value="1"/>
</dbReference>
<dbReference type="SUPFAM" id="SSF52743">
    <property type="entry name" value="Subtilisin-like"/>
    <property type="match status" value="1"/>
</dbReference>
<dbReference type="Proteomes" id="UP001183388">
    <property type="component" value="Unassembled WGS sequence"/>
</dbReference>
<dbReference type="RefSeq" id="WP_311632030.1">
    <property type="nucleotide sequence ID" value="NZ_JAVREN010000030.1"/>
</dbReference>
<dbReference type="PROSITE" id="PS51318">
    <property type="entry name" value="TAT"/>
    <property type="match status" value="1"/>
</dbReference>
<evidence type="ECO:0000256" key="7">
    <source>
        <dbReference type="SAM" id="SignalP"/>
    </source>
</evidence>
<keyword evidence="3 5" id="KW-0378">Hydrolase</keyword>
<dbReference type="PROSITE" id="PS51892">
    <property type="entry name" value="SUBTILASE"/>
    <property type="match status" value="1"/>
</dbReference>
<feature type="chain" id="PRO_5046235724" evidence="7">
    <location>
        <begin position="30"/>
        <end position="1123"/>
    </location>
</feature>
<evidence type="ECO:0000256" key="4">
    <source>
        <dbReference type="ARBA" id="ARBA00022825"/>
    </source>
</evidence>
<keyword evidence="4 5" id="KW-0720">Serine protease</keyword>
<dbReference type="PROSITE" id="PS00137">
    <property type="entry name" value="SUBTILASE_HIS"/>
    <property type="match status" value="1"/>
</dbReference>
<evidence type="ECO:0000256" key="2">
    <source>
        <dbReference type="ARBA" id="ARBA00022670"/>
    </source>
</evidence>
<evidence type="ECO:0000256" key="5">
    <source>
        <dbReference type="PROSITE-ProRule" id="PRU01240"/>
    </source>
</evidence>
<dbReference type="InterPro" id="IPR036852">
    <property type="entry name" value="Peptidase_S8/S53_dom_sf"/>
</dbReference>
<dbReference type="InterPro" id="IPR022398">
    <property type="entry name" value="Peptidase_S8_His-AS"/>
</dbReference>
<dbReference type="InterPro" id="IPR017297">
    <property type="entry name" value="Peptidase_S8A_DPH-A"/>
</dbReference>
<evidence type="ECO:0000256" key="3">
    <source>
        <dbReference type="ARBA" id="ARBA00022801"/>
    </source>
</evidence>
<dbReference type="InterPro" id="IPR013783">
    <property type="entry name" value="Ig-like_fold"/>
</dbReference>
<evidence type="ECO:0000313" key="10">
    <source>
        <dbReference type="Proteomes" id="UP001183388"/>
    </source>
</evidence>
<reference evidence="10" key="1">
    <citation type="submission" date="2023-07" db="EMBL/GenBank/DDBJ databases">
        <title>30 novel species of actinomycetes from the DSMZ collection.</title>
        <authorList>
            <person name="Nouioui I."/>
        </authorList>
    </citation>
    <scope>NUCLEOTIDE SEQUENCE [LARGE SCALE GENOMIC DNA]</scope>
    <source>
        <strain evidence="10">DSM 44917</strain>
    </source>
</reference>
<evidence type="ECO:0000259" key="8">
    <source>
        <dbReference type="Pfam" id="PF00082"/>
    </source>
</evidence>
<dbReference type="EMBL" id="JAVREN010000030">
    <property type="protein sequence ID" value="MDT0309079.1"/>
    <property type="molecule type" value="Genomic_DNA"/>
</dbReference>
<name>A0ABU2LBW8_9ACTN</name>
<dbReference type="PROSITE" id="PS00138">
    <property type="entry name" value="SUBTILASE_SER"/>
    <property type="match status" value="1"/>
</dbReference>
<keyword evidence="2 5" id="KW-0645">Protease</keyword>
<accession>A0ABU2LBW8</accession>
<dbReference type="PRINTS" id="PR00723">
    <property type="entry name" value="SUBTILISIN"/>
</dbReference>
<dbReference type="InterPro" id="IPR015500">
    <property type="entry name" value="Peptidase_S8_subtilisin-rel"/>
</dbReference>
<comment type="similarity">
    <text evidence="1 5 6">Belongs to the peptidase S8 family.</text>
</comment>
<dbReference type="Gene3D" id="2.60.40.10">
    <property type="entry name" value="Immunoglobulins"/>
    <property type="match status" value="1"/>
</dbReference>
<dbReference type="PROSITE" id="PS00136">
    <property type="entry name" value="SUBTILASE_ASP"/>
    <property type="match status" value="1"/>
</dbReference>
<dbReference type="InterPro" id="IPR023827">
    <property type="entry name" value="Peptidase_S8_Asp-AS"/>
</dbReference>